<name>A0A0H5C9K8_CYBJN</name>
<dbReference type="GeneID" id="30989778"/>
<evidence type="ECO:0000256" key="1">
    <source>
        <dbReference type="SAM" id="Coils"/>
    </source>
</evidence>
<evidence type="ECO:0000256" key="2">
    <source>
        <dbReference type="SAM" id="MobiDB-lite"/>
    </source>
</evidence>
<reference evidence="3" key="1">
    <citation type="submission" date="2014-12" db="EMBL/GenBank/DDBJ databases">
        <authorList>
            <person name="Jaenicke S."/>
        </authorList>
    </citation>
    <scope>NUCLEOTIDE SEQUENCE [LARGE SCALE GENOMIC DNA]</scope>
    <source>
        <strain evidence="3">CBS1600</strain>
    </source>
</reference>
<gene>
    <name evidence="3" type="ORF">BN1211_5624</name>
    <name evidence="4" type="ORF">CYBJADRAFT_168461</name>
</gene>
<accession>A0A0H5C9K8</accession>
<feature type="compositionally biased region" description="Polar residues" evidence="2">
    <location>
        <begin position="80"/>
        <end position="94"/>
    </location>
</feature>
<dbReference type="EMBL" id="CDQK01000006">
    <property type="protein sequence ID" value="CEP24732.1"/>
    <property type="molecule type" value="Genomic_DNA"/>
</dbReference>
<reference evidence="4 6" key="3">
    <citation type="journal article" date="2016" name="Proc. Natl. Acad. Sci. U.S.A.">
        <title>Comparative genomics of biotechnologically important yeasts.</title>
        <authorList>
            <person name="Riley R."/>
            <person name="Haridas S."/>
            <person name="Wolfe K.H."/>
            <person name="Lopes M.R."/>
            <person name="Hittinger C.T."/>
            <person name="Goeker M."/>
            <person name="Salamov A.A."/>
            <person name="Wisecaver J.H."/>
            <person name="Long T.M."/>
            <person name="Calvey C.H."/>
            <person name="Aerts A.L."/>
            <person name="Barry K.W."/>
            <person name="Choi C."/>
            <person name="Clum A."/>
            <person name="Coughlan A.Y."/>
            <person name="Deshpande S."/>
            <person name="Douglass A.P."/>
            <person name="Hanson S.J."/>
            <person name="Klenk H.-P."/>
            <person name="LaButti K.M."/>
            <person name="Lapidus A."/>
            <person name="Lindquist E.A."/>
            <person name="Lipzen A.M."/>
            <person name="Meier-Kolthoff J.P."/>
            <person name="Ohm R.A."/>
            <person name="Otillar R.P."/>
            <person name="Pangilinan J.L."/>
            <person name="Peng Y."/>
            <person name="Rokas A."/>
            <person name="Rosa C.A."/>
            <person name="Scheuner C."/>
            <person name="Sibirny A.A."/>
            <person name="Slot J.C."/>
            <person name="Stielow J.B."/>
            <person name="Sun H."/>
            <person name="Kurtzman C.P."/>
            <person name="Blackwell M."/>
            <person name="Grigoriev I.V."/>
            <person name="Jeffries T.W."/>
        </authorList>
    </citation>
    <scope>NUCLEOTIDE SEQUENCE [LARGE SCALE GENOMIC DNA]</scope>
    <source>
        <strain evidence="6">ATCC 18201 / CBS 1600 / BCRC 20928 / JCM 3617 / NBRC 0987 / NRRL Y-1542</strain>
        <strain evidence="4">NRRL Y-1542</strain>
    </source>
</reference>
<evidence type="ECO:0000313" key="4">
    <source>
        <dbReference type="EMBL" id="ODV72537.1"/>
    </source>
</evidence>
<dbReference type="EMBL" id="KV453934">
    <property type="protein sequence ID" value="ODV72537.1"/>
    <property type="molecule type" value="Genomic_DNA"/>
</dbReference>
<reference evidence="5" key="2">
    <citation type="journal article" date="2015" name="J. Biotechnol.">
        <title>The structure of the Cyberlindnera jadinii genome and its relation to Candida utilis analyzed by the occurrence of single nucleotide polymorphisms.</title>
        <authorList>
            <person name="Rupp O."/>
            <person name="Brinkrolf K."/>
            <person name="Buerth C."/>
            <person name="Kunigo M."/>
            <person name="Schneider J."/>
            <person name="Jaenicke S."/>
            <person name="Goesmann A."/>
            <person name="Puehler A."/>
            <person name="Jaeger K.-E."/>
            <person name="Ernst J.F."/>
        </authorList>
    </citation>
    <scope>NUCLEOTIDE SEQUENCE [LARGE SCALE GENOMIC DNA]</scope>
    <source>
        <strain evidence="5">ATCC 18201 / CBS 1600 / BCRC 20928 / JCM 3617 / NBRC 0987 / NRRL Y-1542</strain>
    </source>
</reference>
<feature type="region of interest" description="Disordered" evidence="2">
    <location>
        <begin position="253"/>
        <end position="276"/>
    </location>
</feature>
<protein>
    <submittedName>
        <fullName evidence="3">Uncharacterized protein</fullName>
    </submittedName>
</protein>
<evidence type="ECO:0000313" key="5">
    <source>
        <dbReference type="Proteomes" id="UP000038830"/>
    </source>
</evidence>
<sequence>MSSTGAIDQTTPVRQRIISETTGLVKFNITKKKIEERTSENAKFVKLEAEMNRKSAPTPPKRPLTSMAVKPTIVPYSPSRRGNNNTAMNETGDNNVAAPINKDLMLELAEKQREVLEFKENMETLKFKLANAERELREIERKCNTNIKIQHTEKGTPKPNLSSKPSLQSFKASLNMNNTNSNMSPPKAINYDTLKRKISLPQLSKLKDRNSPFNQTLNENIQRFQKESNIILERGLTFVNNLRNDMFREEHASDFELSSEEEAGEEGETSYLSDYGDADASDYMLAVK</sequence>
<evidence type="ECO:0000313" key="6">
    <source>
        <dbReference type="Proteomes" id="UP000094389"/>
    </source>
</evidence>
<feature type="compositionally biased region" description="Acidic residues" evidence="2">
    <location>
        <begin position="257"/>
        <end position="268"/>
    </location>
</feature>
<dbReference type="Proteomes" id="UP000094389">
    <property type="component" value="Unassembled WGS sequence"/>
</dbReference>
<dbReference type="RefSeq" id="XP_020069576.1">
    <property type="nucleotide sequence ID" value="XM_020215382.1"/>
</dbReference>
<dbReference type="OMA" id="NTAMNET"/>
<keyword evidence="1" id="KW-0175">Coiled coil</keyword>
<accession>A0A1E4RZ51</accession>
<dbReference type="Proteomes" id="UP000038830">
    <property type="component" value="Unassembled WGS sequence"/>
</dbReference>
<dbReference type="OrthoDB" id="3981123at2759"/>
<proteinExistence type="predicted"/>
<evidence type="ECO:0000313" key="3">
    <source>
        <dbReference type="EMBL" id="CEP24732.1"/>
    </source>
</evidence>
<feature type="coiled-coil region" evidence="1">
    <location>
        <begin position="101"/>
        <end position="149"/>
    </location>
</feature>
<keyword evidence="6" id="KW-1185">Reference proteome</keyword>
<organism evidence="3 5">
    <name type="scientific">Cyberlindnera jadinii (strain ATCC 18201 / CBS 1600 / BCRC 20928 / JCM 3617 / NBRC 0987 / NRRL Y-1542)</name>
    <name type="common">Torula yeast</name>
    <name type="synonym">Candida utilis</name>
    <dbReference type="NCBI Taxonomy" id="983966"/>
    <lineage>
        <taxon>Eukaryota</taxon>
        <taxon>Fungi</taxon>
        <taxon>Dikarya</taxon>
        <taxon>Ascomycota</taxon>
        <taxon>Saccharomycotina</taxon>
        <taxon>Saccharomycetes</taxon>
        <taxon>Phaffomycetales</taxon>
        <taxon>Phaffomycetaceae</taxon>
        <taxon>Cyberlindnera</taxon>
    </lineage>
</organism>
<dbReference type="AlphaFoldDB" id="A0A0H5C9K8"/>
<feature type="region of interest" description="Disordered" evidence="2">
    <location>
        <begin position="73"/>
        <end position="95"/>
    </location>
</feature>